<evidence type="ECO:0000313" key="14">
    <source>
        <dbReference type="EMBL" id="ABE50440.1"/>
    </source>
</evidence>
<dbReference type="Pfam" id="PF07992">
    <property type="entry name" value="Pyr_redox_2"/>
    <property type="match status" value="1"/>
</dbReference>
<dbReference type="PROSITE" id="PS00202">
    <property type="entry name" value="RUBREDOXIN"/>
    <property type="match status" value="1"/>
</dbReference>
<feature type="domain" description="Rubredoxin-like" evidence="13">
    <location>
        <begin position="15"/>
        <end position="66"/>
    </location>
</feature>
<evidence type="ECO:0000256" key="5">
    <source>
        <dbReference type="ARBA" id="ARBA00005337"/>
    </source>
</evidence>
<dbReference type="STRING" id="265072.Mfla_2173"/>
<dbReference type="SUPFAM" id="SSF57802">
    <property type="entry name" value="Rubredoxin-like"/>
    <property type="match status" value="1"/>
</dbReference>
<evidence type="ECO:0000256" key="8">
    <source>
        <dbReference type="ARBA" id="ARBA00022630"/>
    </source>
</evidence>
<evidence type="ECO:0000256" key="11">
    <source>
        <dbReference type="ARBA" id="ARBA00022982"/>
    </source>
</evidence>
<dbReference type="GO" id="GO:0016491">
    <property type="term" value="F:oxidoreductase activity"/>
    <property type="evidence" value="ECO:0007669"/>
    <property type="project" value="InterPro"/>
</dbReference>
<dbReference type="PANTHER" id="PTHR43429:SF3">
    <property type="entry name" value="NITRITE REDUCTASE [NAD(P)H]"/>
    <property type="match status" value="1"/>
</dbReference>
<keyword evidence="10" id="KW-0274">FAD</keyword>
<proteinExistence type="inferred from homology"/>
<keyword evidence="7" id="KW-0813">Transport</keyword>
<evidence type="ECO:0000256" key="1">
    <source>
        <dbReference type="ARBA" id="ARBA00001965"/>
    </source>
</evidence>
<dbReference type="InterPro" id="IPR024934">
    <property type="entry name" value="Rubredoxin-like_dom"/>
</dbReference>
<keyword evidence="8" id="KW-0285">Flavoprotein</keyword>
<dbReference type="Gene3D" id="2.20.28.10">
    <property type="match status" value="1"/>
</dbReference>
<reference evidence="14 15" key="1">
    <citation type="submission" date="2006-03" db="EMBL/GenBank/DDBJ databases">
        <title>Complete sequence of Methylobacillus flagellatus KT.</title>
        <authorList>
            <consortium name="US DOE Joint Genome Institute"/>
            <person name="Copeland A."/>
            <person name="Lucas S."/>
            <person name="Lapidus A."/>
            <person name="Barry K."/>
            <person name="Detter J.C."/>
            <person name="Glavina del Rio T."/>
            <person name="Hammon N."/>
            <person name="Israni S."/>
            <person name="Dalin E."/>
            <person name="Tice H."/>
            <person name="Pitluck S."/>
            <person name="Brettin T."/>
            <person name="Bruce D."/>
            <person name="Han C."/>
            <person name="Tapia R."/>
            <person name="Saunders E."/>
            <person name="Gilna P."/>
            <person name="Schmutz J."/>
            <person name="Larimer F."/>
            <person name="Land M."/>
            <person name="Kyrpides N."/>
            <person name="Anderson I."/>
            <person name="Richardson P."/>
        </authorList>
    </citation>
    <scope>NUCLEOTIDE SEQUENCE [LARGE SCALE GENOMIC DNA]</scope>
    <source>
        <strain evidence="15">KT / ATCC 51484 / DSM 6875</strain>
    </source>
</reference>
<evidence type="ECO:0000256" key="12">
    <source>
        <dbReference type="ARBA" id="ARBA00023004"/>
    </source>
</evidence>
<comment type="cofactor">
    <cofactor evidence="1">
        <name>Fe(3+)</name>
        <dbReference type="ChEBI" id="CHEBI:29034"/>
    </cofactor>
</comment>
<dbReference type="AlphaFoldDB" id="Q1GZ97"/>
<dbReference type="GO" id="GO:0005506">
    <property type="term" value="F:iron ion binding"/>
    <property type="evidence" value="ECO:0007669"/>
    <property type="project" value="InterPro"/>
</dbReference>
<comment type="function">
    <text evidence="3">Involved in the hydrocarbon hydroxylating system, which transfers electrons from NADH to rubredoxin reductase and then through rubredoxin to alkane 1 monooxygenase.</text>
</comment>
<evidence type="ECO:0000256" key="2">
    <source>
        <dbReference type="ARBA" id="ARBA00001974"/>
    </source>
</evidence>
<dbReference type="EMBL" id="CP000284">
    <property type="protein sequence ID" value="ABE50440.1"/>
    <property type="molecule type" value="Genomic_DNA"/>
</dbReference>
<dbReference type="eggNOG" id="COG0446">
    <property type="taxonomic scope" value="Bacteria"/>
</dbReference>
<comment type="similarity">
    <text evidence="5">Belongs to the rubredoxin family.</text>
</comment>
<protein>
    <submittedName>
        <fullName evidence="14">Rubredoxin-type Fe(Cys)4 protein</fullName>
    </submittedName>
</protein>
<evidence type="ECO:0000256" key="7">
    <source>
        <dbReference type="ARBA" id="ARBA00022448"/>
    </source>
</evidence>
<dbReference type="Gene3D" id="3.50.50.60">
    <property type="entry name" value="FAD/NAD(P)-binding domain"/>
    <property type="match status" value="2"/>
</dbReference>
<comment type="cofactor">
    <cofactor evidence="2">
        <name>FAD</name>
        <dbReference type="ChEBI" id="CHEBI:57692"/>
    </cofactor>
</comment>
<keyword evidence="12" id="KW-0408">Iron</keyword>
<dbReference type="eggNOG" id="COG1773">
    <property type="taxonomic scope" value="Bacteria"/>
</dbReference>
<evidence type="ECO:0000256" key="4">
    <source>
        <dbReference type="ARBA" id="ARBA00004933"/>
    </source>
</evidence>
<dbReference type="OrthoDB" id="9769238at2"/>
<gene>
    <name evidence="14" type="ordered locus">Mfla_2173</name>
</gene>
<comment type="similarity">
    <text evidence="6">Belongs to the FAD-dependent oxidoreductase family.</text>
</comment>
<dbReference type="Pfam" id="PF00301">
    <property type="entry name" value="Rubredoxin"/>
    <property type="match status" value="1"/>
</dbReference>
<evidence type="ECO:0000256" key="6">
    <source>
        <dbReference type="ARBA" id="ARBA00006442"/>
    </source>
</evidence>
<dbReference type="PANTHER" id="PTHR43429">
    <property type="entry name" value="PYRIDINE NUCLEOTIDE-DISULFIDE OXIDOREDUCTASE DOMAIN-CONTAINING"/>
    <property type="match status" value="1"/>
</dbReference>
<dbReference type="HOGENOM" id="CLU_003291_4_4_4"/>
<dbReference type="InterPro" id="IPR050260">
    <property type="entry name" value="FAD-bd_OxRdtase"/>
</dbReference>
<organism evidence="14 15">
    <name type="scientific">Methylobacillus flagellatus (strain ATCC 51484 / DSM 6875 / VKM B-1610 / KT)</name>
    <dbReference type="NCBI Taxonomy" id="265072"/>
    <lineage>
        <taxon>Bacteria</taxon>
        <taxon>Pseudomonadati</taxon>
        <taxon>Pseudomonadota</taxon>
        <taxon>Betaproteobacteria</taxon>
        <taxon>Nitrosomonadales</taxon>
        <taxon>Methylophilaceae</taxon>
        <taxon>Methylobacillus</taxon>
    </lineage>
</organism>
<evidence type="ECO:0000256" key="9">
    <source>
        <dbReference type="ARBA" id="ARBA00022723"/>
    </source>
</evidence>
<keyword evidence="11" id="KW-0249">Electron transport</keyword>
<evidence type="ECO:0000259" key="13">
    <source>
        <dbReference type="PROSITE" id="PS50903"/>
    </source>
</evidence>
<dbReference type="RefSeq" id="WP_011480394.1">
    <property type="nucleotide sequence ID" value="NC_007947.1"/>
</dbReference>
<dbReference type="PRINTS" id="PR00368">
    <property type="entry name" value="FADPNR"/>
</dbReference>
<evidence type="ECO:0000256" key="3">
    <source>
        <dbReference type="ARBA" id="ARBA00002792"/>
    </source>
</evidence>
<comment type="pathway">
    <text evidence="4">Hydrocarbon metabolism; alkane degradation.</text>
</comment>
<dbReference type="PRINTS" id="PR00411">
    <property type="entry name" value="PNDRDTASEI"/>
</dbReference>
<dbReference type="Proteomes" id="UP000002440">
    <property type="component" value="Chromosome"/>
</dbReference>
<evidence type="ECO:0000313" key="15">
    <source>
        <dbReference type="Proteomes" id="UP000002440"/>
    </source>
</evidence>
<keyword evidence="15" id="KW-1185">Reference proteome</keyword>
<dbReference type="FunFam" id="2.20.28.10:FF:000001">
    <property type="entry name" value="Rubredoxin"/>
    <property type="match status" value="1"/>
</dbReference>
<dbReference type="PROSITE" id="PS50903">
    <property type="entry name" value="RUBREDOXIN_LIKE"/>
    <property type="match status" value="1"/>
</dbReference>
<dbReference type="PRINTS" id="PR00163">
    <property type="entry name" value="RUBREDOXIN"/>
</dbReference>
<dbReference type="CDD" id="cd00730">
    <property type="entry name" value="rubredoxin"/>
    <property type="match status" value="1"/>
</dbReference>
<accession>Q1GZ97</accession>
<name>Q1GZ97_METFK</name>
<dbReference type="SUPFAM" id="SSF51905">
    <property type="entry name" value="FAD/NAD(P)-binding domain"/>
    <property type="match status" value="1"/>
</dbReference>
<dbReference type="InterPro" id="IPR018527">
    <property type="entry name" value="Rubredoxin_Fe_BS"/>
</dbReference>
<dbReference type="InterPro" id="IPR036188">
    <property type="entry name" value="FAD/NAD-bd_sf"/>
</dbReference>
<dbReference type="InterPro" id="IPR023753">
    <property type="entry name" value="FAD/NAD-binding_dom"/>
</dbReference>
<sequence>MTSAVSKQGEPVVEWRKYICLACGLIYDEALGDPDSGLAPGTRFEDIPDDWSCPLCGVTKTDFELYVAQDMSTLACSTSFGFAAGRHQTGVVIVGAGNAGWQAARAIRALDQDMPITIVTACSGDIYDKPMLSVAISKGIDPRSLIKESGQEAALKLGVRLMTLTDAISIDTAASILRTTRGSLKYTHLILAHGATPRKMDALPANICWQINNLQTYIDFRSRLDAIPAKSNILIAGAGLVGSELANDLALAGHSIFLTDPNPTPVGNLLNSEDARRLLDAWKYLPIAFIGEATVKQIIKQGDLKHVELSNGHALDVNFVIAATGLQTPGRLARTAGLQWNEGICVDPVTLDTNVANIHALGDCVSISGQAIRFIEPIHRQAKVIAAKIACCEPIYYTHSIPVIRIKTSSLYLSV</sequence>
<dbReference type="InterPro" id="IPR024935">
    <property type="entry name" value="Rubredoxin_dom"/>
</dbReference>
<evidence type="ECO:0000256" key="10">
    <source>
        <dbReference type="ARBA" id="ARBA00022827"/>
    </source>
</evidence>
<keyword evidence="9" id="KW-0479">Metal-binding</keyword>
<dbReference type="KEGG" id="mfa:Mfla_2173"/>